<evidence type="ECO:0000259" key="1">
    <source>
        <dbReference type="Pfam" id="PF01636"/>
    </source>
</evidence>
<accession>A0AA37H2A7</accession>
<feature type="domain" description="Aminoglycoside phosphotransferase" evidence="1">
    <location>
        <begin position="141"/>
        <end position="175"/>
    </location>
</feature>
<dbReference type="InterPro" id="IPR011009">
    <property type="entry name" value="Kinase-like_dom_sf"/>
</dbReference>
<keyword evidence="3" id="KW-1185">Reference proteome</keyword>
<dbReference type="SUPFAM" id="SSF56112">
    <property type="entry name" value="Protein kinase-like (PK-like)"/>
    <property type="match status" value="1"/>
</dbReference>
<reference evidence="2 3" key="1">
    <citation type="submission" date="2021-07" db="EMBL/GenBank/DDBJ databases">
        <title>Genome data of Colletotrichum spaethianum.</title>
        <authorList>
            <person name="Utami Y.D."/>
            <person name="Hiruma K."/>
        </authorList>
    </citation>
    <scope>NUCLEOTIDE SEQUENCE [LARGE SCALE GENOMIC DNA]</scope>
    <source>
        <strain evidence="2 3">MAFF 242679</strain>
    </source>
</reference>
<dbReference type="Proteomes" id="UP001055172">
    <property type="component" value="Unassembled WGS sequence"/>
</dbReference>
<gene>
    <name evidence="2" type="ORF">ColLi_13116</name>
</gene>
<organism evidence="2 3">
    <name type="scientific">Colletotrichum liriopes</name>
    <dbReference type="NCBI Taxonomy" id="708192"/>
    <lineage>
        <taxon>Eukaryota</taxon>
        <taxon>Fungi</taxon>
        <taxon>Dikarya</taxon>
        <taxon>Ascomycota</taxon>
        <taxon>Pezizomycotina</taxon>
        <taxon>Sordariomycetes</taxon>
        <taxon>Hypocreomycetidae</taxon>
        <taxon>Glomerellales</taxon>
        <taxon>Glomerellaceae</taxon>
        <taxon>Colletotrichum</taxon>
        <taxon>Colletotrichum spaethianum species complex</taxon>
    </lineage>
</organism>
<dbReference type="Gene3D" id="3.90.1200.10">
    <property type="match status" value="1"/>
</dbReference>
<proteinExistence type="predicted"/>
<dbReference type="Pfam" id="PF01636">
    <property type="entry name" value="APH"/>
    <property type="match status" value="1"/>
</dbReference>
<comment type="caution">
    <text evidence="2">The sequence shown here is derived from an EMBL/GenBank/DDBJ whole genome shotgun (WGS) entry which is preliminary data.</text>
</comment>
<dbReference type="AlphaFoldDB" id="A0AA37H2A7"/>
<evidence type="ECO:0000313" key="2">
    <source>
        <dbReference type="EMBL" id="GJC90278.1"/>
    </source>
</evidence>
<name>A0AA37H2A7_9PEZI</name>
<evidence type="ECO:0000313" key="3">
    <source>
        <dbReference type="Proteomes" id="UP001055172"/>
    </source>
</evidence>
<protein>
    <recommendedName>
        <fullName evidence="1">Aminoglycoside phosphotransferase domain-containing protein</fullName>
    </recommendedName>
</protein>
<dbReference type="InterPro" id="IPR002575">
    <property type="entry name" value="Aminoglycoside_PTrfase"/>
</dbReference>
<dbReference type="EMBL" id="BPPX01000051">
    <property type="protein sequence ID" value="GJC90278.1"/>
    <property type="molecule type" value="Genomic_DNA"/>
</dbReference>
<sequence length="295" mass="32845">MATYYSLDNAISAFFETNTSATREQCDEFTLSRAGGQVDPVQIQGTFSYTVTAGTNKSKIFQFRIQDFSIDMEIMKLAKTVHPQLVAGCKYHGTIGGSRPIHIYEMDNLPGTAYIMARNISVPQPADAVSRHRSTVKDLASHGDLCEMNLLVNSNTGKITGIVDWAEAAILPFGFSLWGFENVLGYMDSEGWHYYDNRRELEHLFWQTFLEEARNASKVDLQFIRAARTIGLFCRYGFIVEGKVVQGMVDLADASSLAYLDAFCTIDDWAPGARAETFYISSTVTLQTAPDVSDI</sequence>